<name>A0A557P6C3_9VIBR</name>
<dbReference type="InterPro" id="IPR036390">
    <property type="entry name" value="WH_DNA-bd_sf"/>
</dbReference>
<comment type="caution">
    <text evidence="1">The sequence shown here is derived from an EMBL/GenBank/DDBJ whole genome shotgun (WGS) entry which is preliminary data.</text>
</comment>
<dbReference type="Gene3D" id="1.10.10.10">
    <property type="entry name" value="Winged helix-like DNA-binding domain superfamily/Winged helix DNA-binding domain"/>
    <property type="match status" value="1"/>
</dbReference>
<accession>A0A557P6C3</accession>
<dbReference type="SUPFAM" id="SSF46785">
    <property type="entry name" value="Winged helix' DNA-binding domain"/>
    <property type="match status" value="1"/>
</dbReference>
<dbReference type="AlphaFoldDB" id="A0A557P6C3"/>
<proteinExistence type="predicted"/>
<evidence type="ECO:0000313" key="1">
    <source>
        <dbReference type="EMBL" id="TVO36203.1"/>
    </source>
</evidence>
<evidence type="ECO:0000313" key="2">
    <source>
        <dbReference type="Proteomes" id="UP000319828"/>
    </source>
</evidence>
<dbReference type="EMBL" id="VMKJ01000018">
    <property type="protein sequence ID" value="TVO36203.1"/>
    <property type="molecule type" value="Genomic_DNA"/>
</dbReference>
<sequence>MNMNDRINIVKKVQGVTPIQKSLLVFLAFYASEQNHYTCWPSQKTLAQDISTSPNVIRSALKELERQNLISIKRERDGSNRNKPNRYTVELIEIIRKTSEVGNEDTYTVDNLASDNCVIKTEVGNEITHGGERGYPQVGNEVTPNKNITRKEQETGVENTSYLSTTPDYSLEDSLFPEQLKSFYEIIKKHSIKGYGKKLPVVPFGRDVKAMECAIELFDVHDELSQKALCEFSEKELGPPNKVWNPIVRLIMAYEGFDNQNGIGFAENRFKRDFELFYEAFTS</sequence>
<organism evidence="1 2">
    <name type="scientific">Vibrio algivorus</name>
    <dbReference type="NCBI Taxonomy" id="1667024"/>
    <lineage>
        <taxon>Bacteria</taxon>
        <taxon>Pseudomonadati</taxon>
        <taxon>Pseudomonadota</taxon>
        <taxon>Gammaproteobacteria</taxon>
        <taxon>Vibrionales</taxon>
        <taxon>Vibrionaceae</taxon>
        <taxon>Vibrio</taxon>
    </lineage>
</organism>
<reference evidence="1 2" key="1">
    <citation type="submission" date="2019-07" db="EMBL/GenBank/DDBJ databases">
        <title>The draft genome sequence of Vibrio algivorus M1486.</title>
        <authorList>
            <person name="Meng X."/>
        </authorList>
    </citation>
    <scope>NUCLEOTIDE SEQUENCE [LARGE SCALE GENOMIC DNA]</scope>
    <source>
        <strain evidence="1 2">M1486</strain>
    </source>
</reference>
<dbReference type="OrthoDB" id="6479251at2"/>
<dbReference type="Pfam" id="PF13730">
    <property type="entry name" value="HTH_36"/>
    <property type="match status" value="1"/>
</dbReference>
<gene>
    <name evidence="1" type="ORF">FOF44_09840</name>
</gene>
<dbReference type="InterPro" id="IPR036388">
    <property type="entry name" value="WH-like_DNA-bd_sf"/>
</dbReference>
<protein>
    <submittedName>
        <fullName evidence="1">Helix-turn-helix domain-containing protein</fullName>
    </submittedName>
</protein>
<dbReference type="Proteomes" id="UP000319828">
    <property type="component" value="Unassembled WGS sequence"/>
</dbReference>
<dbReference type="RefSeq" id="WP_144388225.1">
    <property type="nucleotide sequence ID" value="NZ_CANNCB010000006.1"/>
</dbReference>